<keyword evidence="4" id="KW-0597">Phosphoprotein</keyword>
<protein>
    <submittedName>
        <fullName evidence="7">Response regulator</fullName>
    </submittedName>
</protein>
<dbReference type="EMBL" id="JBHTLM010000007">
    <property type="protein sequence ID" value="MFD1176991.1"/>
    <property type="molecule type" value="Genomic_DNA"/>
</dbReference>
<accession>A0ABW3RWZ8</accession>
<dbReference type="SUPFAM" id="SSF46689">
    <property type="entry name" value="Homeodomain-like"/>
    <property type="match status" value="2"/>
</dbReference>
<evidence type="ECO:0000259" key="5">
    <source>
        <dbReference type="PROSITE" id="PS01124"/>
    </source>
</evidence>
<name>A0ABW3RWZ8_9BACL</name>
<dbReference type="CDD" id="cd17536">
    <property type="entry name" value="REC_YesN-like"/>
    <property type="match status" value="1"/>
</dbReference>
<reference evidence="8" key="1">
    <citation type="journal article" date="2019" name="Int. J. Syst. Evol. Microbiol.">
        <title>The Global Catalogue of Microorganisms (GCM) 10K type strain sequencing project: providing services to taxonomists for standard genome sequencing and annotation.</title>
        <authorList>
            <consortium name="The Broad Institute Genomics Platform"/>
            <consortium name="The Broad Institute Genome Sequencing Center for Infectious Disease"/>
            <person name="Wu L."/>
            <person name="Ma J."/>
        </authorList>
    </citation>
    <scope>NUCLEOTIDE SEQUENCE [LARGE SCALE GENOMIC DNA]</scope>
    <source>
        <strain evidence="8">CCUG 59189</strain>
    </source>
</reference>
<dbReference type="InterPro" id="IPR018060">
    <property type="entry name" value="HTH_AraC"/>
</dbReference>
<evidence type="ECO:0000256" key="4">
    <source>
        <dbReference type="PROSITE-ProRule" id="PRU00169"/>
    </source>
</evidence>
<gene>
    <name evidence="7" type="ORF">ACFQ3W_11860</name>
</gene>
<feature type="domain" description="HTH araC/xylS-type" evidence="5">
    <location>
        <begin position="423"/>
        <end position="521"/>
    </location>
</feature>
<dbReference type="InterPro" id="IPR020449">
    <property type="entry name" value="Tscrpt_reg_AraC-type_HTH"/>
</dbReference>
<dbReference type="SMART" id="SM00448">
    <property type="entry name" value="REC"/>
    <property type="match status" value="1"/>
</dbReference>
<evidence type="ECO:0000313" key="8">
    <source>
        <dbReference type="Proteomes" id="UP001597262"/>
    </source>
</evidence>
<dbReference type="Gene3D" id="3.40.50.2300">
    <property type="match status" value="1"/>
</dbReference>
<keyword evidence="8" id="KW-1185">Reference proteome</keyword>
<keyword evidence="2" id="KW-0238">DNA-binding</keyword>
<dbReference type="InterPro" id="IPR018062">
    <property type="entry name" value="HTH_AraC-typ_CS"/>
</dbReference>
<dbReference type="PROSITE" id="PS01124">
    <property type="entry name" value="HTH_ARAC_FAMILY_2"/>
    <property type="match status" value="1"/>
</dbReference>
<evidence type="ECO:0000256" key="3">
    <source>
        <dbReference type="ARBA" id="ARBA00023163"/>
    </source>
</evidence>
<dbReference type="Gene3D" id="1.10.10.60">
    <property type="entry name" value="Homeodomain-like"/>
    <property type="match status" value="2"/>
</dbReference>
<dbReference type="Pfam" id="PF00072">
    <property type="entry name" value="Response_reg"/>
    <property type="match status" value="1"/>
</dbReference>
<evidence type="ECO:0000256" key="2">
    <source>
        <dbReference type="ARBA" id="ARBA00023125"/>
    </source>
</evidence>
<proteinExistence type="predicted"/>
<comment type="caution">
    <text evidence="7">The sequence shown here is derived from an EMBL/GenBank/DDBJ whole genome shotgun (WGS) entry which is preliminary data.</text>
</comment>
<dbReference type="Pfam" id="PF12833">
    <property type="entry name" value="HTH_18"/>
    <property type="match status" value="1"/>
</dbReference>
<evidence type="ECO:0000256" key="1">
    <source>
        <dbReference type="ARBA" id="ARBA00023015"/>
    </source>
</evidence>
<dbReference type="PANTHER" id="PTHR43280:SF28">
    <property type="entry name" value="HTH-TYPE TRANSCRIPTIONAL ACTIVATOR RHAS"/>
    <property type="match status" value="1"/>
</dbReference>
<feature type="modified residue" description="4-aspartylphosphate" evidence="4">
    <location>
        <position position="62"/>
    </location>
</feature>
<dbReference type="InterPro" id="IPR009057">
    <property type="entry name" value="Homeodomain-like_sf"/>
</dbReference>
<feature type="domain" description="Response regulatory" evidence="6">
    <location>
        <begin position="10"/>
        <end position="127"/>
    </location>
</feature>
<keyword evidence="1" id="KW-0805">Transcription regulation</keyword>
<dbReference type="InterPro" id="IPR011006">
    <property type="entry name" value="CheY-like_superfamily"/>
</dbReference>
<evidence type="ECO:0000313" key="7">
    <source>
        <dbReference type="EMBL" id="MFD1176991.1"/>
    </source>
</evidence>
<evidence type="ECO:0000259" key="6">
    <source>
        <dbReference type="PROSITE" id="PS50110"/>
    </source>
</evidence>
<dbReference type="InterPro" id="IPR001789">
    <property type="entry name" value="Sig_transdc_resp-reg_receiver"/>
</dbReference>
<dbReference type="SUPFAM" id="SSF52172">
    <property type="entry name" value="CheY-like"/>
    <property type="match status" value="1"/>
</dbReference>
<dbReference type="PROSITE" id="PS50110">
    <property type="entry name" value="RESPONSE_REGULATORY"/>
    <property type="match status" value="1"/>
</dbReference>
<dbReference type="PRINTS" id="PR00032">
    <property type="entry name" value="HTHARAC"/>
</dbReference>
<dbReference type="PANTHER" id="PTHR43280">
    <property type="entry name" value="ARAC-FAMILY TRANSCRIPTIONAL REGULATOR"/>
    <property type="match status" value="1"/>
</dbReference>
<keyword evidence="3" id="KW-0804">Transcription</keyword>
<dbReference type="Proteomes" id="UP001597262">
    <property type="component" value="Unassembled WGS sequence"/>
</dbReference>
<dbReference type="PROSITE" id="PS00041">
    <property type="entry name" value="HTH_ARAC_FAMILY_1"/>
    <property type="match status" value="1"/>
</dbReference>
<dbReference type="SMART" id="SM00342">
    <property type="entry name" value="HTH_ARAC"/>
    <property type="match status" value="1"/>
</dbReference>
<sequence>MSKHMENYCKVLIVDDEMLVRQGIKHLFNWEKEGFTMIGEASNGQEALDLIPILKPHILLLDIVMPVMDGEELAGLVKSRYPDIEIVVLSSFSEFEYVRSSFQNGAADYILKPKMEAEQLLNVLKQIAGRTQSLHKNERAYSGRWLITTILDKLIAGYPAEDDMFVLQSALPHPLYVLLVLQSLEPQKKYALEVTQPRIESMLNSVTLYFPGNIRCQALSPDGGQLRFLLNFEPSQWTALKELAERLAEEYARENEPILAALSREFEDLSRLYQIATEEMPMLLEQHFFLPHLHVFTPDQIAEPIPIARLFSAEAFAEELNDQQFLAAFRRLKQFVAALPGRRDIHSDDFKSFLGQSVFNIILVFHRFNFPAERLDAKKYDYFRSIHESRNIHEAAQITEQFLAEAEGCVLERKRSSGAEPMQKLLHYIHEHYAEPLSLSELALHFHFNPSYLSNYFATHNKEGFSEYLNRVRIERACDLLNHGDVPISEISTQVGYSDHSYFTKVFRKQRGMSPSQYRKRMQEGYL</sequence>
<organism evidence="7 8">
    <name type="scientific">Paenibacillus puldeungensis</name>
    <dbReference type="NCBI Taxonomy" id="696536"/>
    <lineage>
        <taxon>Bacteria</taxon>
        <taxon>Bacillati</taxon>
        <taxon>Bacillota</taxon>
        <taxon>Bacilli</taxon>
        <taxon>Bacillales</taxon>
        <taxon>Paenibacillaceae</taxon>
        <taxon>Paenibacillus</taxon>
    </lineage>
</organism>